<evidence type="ECO:0000313" key="3">
    <source>
        <dbReference type="Proteomes" id="UP001485043"/>
    </source>
</evidence>
<accession>A0AAW1T392</accession>
<feature type="compositionally biased region" description="Low complexity" evidence="1">
    <location>
        <begin position="96"/>
        <end position="107"/>
    </location>
</feature>
<gene>
    <name evidence="2" type="ORF">WJX84_010122</name>
</gene>
<feature type="region of interest" description="Disordered" evidence="1">
    <location>
        <begin position="40"/>
        <end position="119"/>
    </location>
</feature>
<comment type="caution">
    <text evidence="2">The sequence shown here is derived from an EMBL/GenBank/DDBJ whole genome shotgun (WGS) entry which is preliminary data.</text>
</comment>
<feature type="compositionally biased region" description="Polar residues" evidence="1">
    <location>
        <begin position="58"/>
        <end position="87"/>
    </location>
</feature>
<protein>
    <submittedName>
        <fullName evidence="2">Uncharacterized protein</fullName>
    </submittedName>
</protein>
<evidence type="ECO:0000313" key="2">
    <source>
        <dbReference type="EMBL" id="KAK9863980.1"/>
    </source>
</evidence>
<proteinExistence type="predicted"/>
<dbReference type="EMBL" id="JALJOV010000406">
    <property type="protein sequence ID" value="KAK9863980.1"/>
    <property type="molecule type" value="Genomic_DNA"/>
</dbReference>
<dbReference type="AlphaFoldDB" id="A0AAW1T392"/>
<sequence length="119" mass="13020">MIERRSGRTRHAVEYREDVLSKRTVDSRGAEVALEERKRRRLETTYGSTDESARVARQQPQDSDYEGSSSTGMSIFTSTDTATSKSCTGGGAARQSSFLSCSVVSRSGQSPRSPQMADC</sequence>
<reference evidence="2 3" key="1">
    <citation type="journal article" date="2024" name="Nat. Commun.">
        <title>Phylogenomics reveals the evolutionary origins of lichenization in chlorophyte algae.</title>
        <authorList>
            <person name="Puginier C."/>
            <person name="Libourel C."/>
            <person name="Otte J."/>
            <person name="Skaloud P."/>
            <person name="Haon M."/>
            <person name="Grisel S."/>
            <person name="Petersen M."/>
            <person name="Berrin J.G."/>
            <person name="Delaux P.M."/>
            <person name="Dal Grande F."/>
            <person name="Keller J."/>
        </authorList>
    </citation>
    <scope>NUCLEOTIDE SEQUENCE [LARGE SCALE GENOMIC DNA]</scope>
    <source>
        <strain evidence="2 3">SAG 2523</strain>
    </source>
</reference>
<name>A0AAW1T392_9CHLO</name>
<keyword evidence="3" id="KW-1185">Reference proteome</keyword>
<organism evidence="2 3">
    <name type="scientific">Apatococcus fuscideae</name>
    <dbReference type="NCBI Taxonomy" id="2026836"/>
    <lineage>
        <taxon>Eukaryota</taxon>
        <taxon>Viridiplantae</taxon>
        <taxon>Chlorophyta</taxon>
        <taxon>core chlorophytes</taxon>
        <taxon>Trebouxiophyceae</taxon>
        <taxon>Chlorellales</taxon>
        <taxon>Chlorellaceae</taxon>
        <taxon>Apatococcus</taxon>
    </lineage>
</organism>
<evidence type="ECO:0000256" key="1">
    <source>
        <dbReference type="SAM" id="MobiDB-lite"/>
    </source>
</evidence>
<dbReference type="Proteomes" id="UP001485043">
    <property type="component" value="Unassembled WGS sequence"/>
</dbReference>